<dbReference type="GO" id="GO:0004674">
    <property type="term" value="F:protein serine/threonine kinase activity"/>
    <property type="evidence" value="ECO:0007669"/>
    <property type="project" value="TreeGrafter"/>
</dbReference>
<dbReference type="GO" id="GO:0005524">
    <property type="term" value="F:ATP binding"/>
    <property type="evidence" value="ECO:0007669"/>
    <property type="project" value="UniProtKB-KW"/>
</dbReference>
<accession>A0A7J8YR40</accession>
<evidence type="ECO:0000313" key="3">
    <source>
        <dbReference type="EMBL" id="MBA0702043.1"/>
    </source>
</evidence>
<dbReference type="PANTHER" id="PTHR27005">
    <property type="entry name" value="WALL-ASSOCIATED RECEPTOR KINASE-LIKE 21"/>
    <property type="match status" value="1"/>
</dbReference>
<organism evidence="3 4">
    <name type="scientific">Gossypium aridum</name>
    <name type="common">American cotton</name>
    <name type="synonym">Erioxylum aridum</name>
    <dbReference type="NCBI Taxonomy" id="34290"/>
    <lineage>
        <taxon>Eukaryota</taxon>
        <taxon>Viridiplantae</taxon>
        <taxon>Streptophyta</taxon>
        <taxon>Embryophyta</taxon>
        <taxon>Tracheophyta</taxon>
        <taxon>Spermatophyta</taxon>
        <taxon>Magnoliopsida</taxon>
        <taxon>eudicotyledons</taxon>
        <taxon>Gunneridae</taxon>
        <taxon>Pentapetalae</taxon>
        <taxon>rosids</taxon>
        <taxon>malvids</taxon>
        <taxon>Malvales</taxon>
        <taxon>Malvaceae</taxon>
        <taxon>Malvoideae</taxon>
        <taxon>Gossypium</taxon>
    </lineage>
</organism>
<evidence type="ECO:0000256" key="2">
    <source>
        <dbReference type="ARBA" id="ARBA00022840"/>
    </source>
</evidence>
<dbReference type="InterPro" id="IPR045274">
    <property type="entry name" value="WAK-like"/>
</dbReference>
<reference evidence="3 4" key="1">
    <citation type="journal article" date="2019" name="Genome Biol. Evol.">
        <title>Insights into the evolution of the New World diploid cottons (Gossypium, subgenus Houzingenia) based on genome sequencing.</title>
        <authorList>
            <person name="Grover C.E."/>
            <person name="Arick M.A. 2nd"/>
            <person name="Thrash A."/>
            <person name="Conover J.L."/>
            <person name="Sanders W.S."/>
            <person name="Peterson D.G."/>
            <person name="Frelichowski J.E."/>
            <person name="Scheffler J.A."/>
            <person name="Scheffler B.E."/>
            <person name="Wendel J.F."/>
        </authorList>
    </citation>
    <scope>NUCLEOTIDE SEQUENCE [LARGE SCALE GENOMIC DNA]</scope>
    <source>
        <strain evidence="3">185</strain>
        <tissue evidence="3">Leaf</tissue>
    </source>
</reference>
<dbReference type="EMBL" id="JABFAA010347807">
    <property type="protein sequence ID" value="MBA0702043.1"/>
    <property type="molecule type" value="Genomic_DNA"/>
</dbReference>
<protein>
    <submittedName>
        <fullName evidence="3">Uncharacterized protein</fullName>
    </submittedName>
</protein>
<keyword evidence="1" id="KW-0547">Nucleotide-binding</keyword>
<dbReference type="PANTHER" id="PTHR27005:SF515">
    <property type="entry name" value="WALL-ASSOCIATED RECEPTOR KINASE-LIKE 10-RELATED"/>
    <property type="match status" value="1"/>
</dbReference>
<dbReference type="Gene3D" id="1.10.510.10">
    <property type="entry name" value="Transferase(Phosphotransferase) domain 1"/>
    <property type="match status" value="1"/>
</dbReference>
<dbReference type="Proteomes" id="UP000593577">
    <property type="component" value="Unassembled WGS sequence"/>
</dbReference>
<feature type="non-terminal residue" evidence="3">
    <location>
        <position position="1"/>
    </location>
</feature>
<keyword evidence="2" id="KW-0067">ATP-binding</keyword>
<evidence type="ECO:0000313" key="4">
    <source>
        <dbReference type="Proteomes" id="UP000593577"/>
    </source>
</evidence>
<proteinExistence type="predicted"/>
<evidence type="ECO:0000256" key="1">
    <source>
        <dbReference type="ARBA" id="ARBA00022741"/>
    </source>
</evidence>
<dbReference type="SUPFAM" id="SSF56112">
    <property type="entry name" value="Protein kinase-like (PK-like)"/>
    <property type="match status" value="1"/>
</dbReference>
<dbReference type="AlphaFoldDB" id="A0A7J8YR40"/>
<dbReference type="GO" id="GO:0007166">
    <property type="term" value="P:cell surface receptor signaling pathway"/>
    <property type="evidence" value="ECO:0007669"/>
    <property type="project" value="InterPro"/>
</dbReference>
<gene>
    <name evidence="3" type="ORF">Goari_022846</name>
</gene>
<dbReference type="InterPro" id="IPR011009">
    <property type="entry name" value="Kinase-like_dom_sf"/>
</dbReference>
<comment type="caution">
    <text evidence="3">The sequence shown here is derived from an EMBL/GenBank/DDBJ whole genome shotgun (WGS) entry which is preliminary data.</text>
</comment>
<dbReference type="GO" id="GO:0005886">
    <property type="term" value="C:plasma membrane"/>
    <property type="evidence" value="ECO:0007669"/>
    <property type="project" value="TreeGrafter"/>
</dbReference>
<keyword evidence="4" id="KW-1185">Reference proteome</keyword>
<name>A0A7J8YR40_GOSAI</name>
<sequence>STRGRGIYDYALQQKLRVQFLTYTHLHPSSFIAEISSNLLLDEKFRAKVLDFRTSKSISIDQTHLTTQVLGTFRHLDPEYF</sequence>